<evidence type="ECO:0000259" key="2">
    <source>
        <dbReference type="Pfam" id="PF00582"/>
    </source>
</evidence>
<organism evidence="3 4">
    <name type="scientific">Mycolicibacterium vanbaalenii</name>
    <name type="common">Mycobacterium vanbaalenii</name>
    <dbReference type="NCBI Taxonomy" id="110539"/>
    <lineage>
        <taxon>Bacteria</taxon>
        <taxon>Bacillati</taxon>
        <taxon>Actinomycetota</taxon>
        <taxon>Actinomycetes</taxon>
        <taxon>Mycobacteriales</taxon>
        <taxon>Mycobacteriaceae</taxon>
        <taxon>Mycolicibacterium</taxon>
    </lineage>
</organism>
<comment type="similarity">
    <text evidence="1">Belongs to the universal stress protein A family.</text>
</comment>
<gene>
    <name evidence="3" type="ORF">AELLOGFF_01481</name>
</gene>
<dbReference type="Pfam" id="PF00582">
    <property type="entry name" value="Usp"/>
    <property type="match status" value="1"/>
</dbReference>
<dbReference type="SUPFAM" id="SSF52402">
    <property type="entry name" value="Adenine nucleotide alpha hydrolases-like"/>
    <property type="match status" value="1"/>
</dbReference>
<sequence>MGETMNDDRPTAPVIAGIDGSEAAVQAALWAVDEAVSRDVPLRLVYVTKATHPSAEDYESDVQHGKASLHTAQAAVEADGCPVKVETAIVTGPPGAALIAESDDAGLVCVGSVGIGRYVRSILGSTATDLAEKAHCPVAIIRTHTDDKSSREINWIVVGVNDEPDNPNVVEHALREAQLRDAPVLAIGEHKTQLGSGEGLDAEVTKWRQSHPEVHIYPVADQADVAYFLKHFDQRVGLAVIGGAQSGQLATIVGPAGHPWFHHSESSVLVVRQ</sequence>
<proteinExistence type="inferred from homology"/>
<reference evidence="3 4" key="1">
    <citation type="submission" date="2019-11" db="EMBL/GenBank/DDBJ databases">
        <authorList>
            <person name="Holert J."/>
        </authorList>
    </citation>
    <scope>NUCLEOTIDE SEQUENCE [LARGE SCALE GENOMIC DNA]</scope>
    <source>
        <strain evidence="3">BC8_1</strain>
    </source>
</reference>
<protein>
    <submittedName>
        <fullName evidence="3">Universal stress protein</fullName>
    </submittedName>
</protein>
<dbReference type="PANTHER" id="PTHR46268">
    <property type="entry name" value="STRESS RESPONSE PROTEIN NHAX"/>
    <property type="match status" value="1"/>
</dbReference>
<dbReference type="InterPro" id="IPR006016">
    <property type="entry name" value="UspA"/>
</dbReference>
<feature type="domain" description="UspA" evidence="2">
    <location>
        <begin position="14"/>
        <end position="142"/>
    </location>
</feature>
<dbReference type="Gene3D" id="3.40.50.620">
    <property type="entry name" value="HUPs"/>
    <property type="match status" value="2"/>
</dbReference>
<dbReference type="OrthoDB" id="4614783at2"/>
<name>A0A5S9R3W2_MYCVN</name>
<evidence type="ECO:0000256" key="1">
    <source>
        <dbReference type="ARBA" id="ARBA00008791"/>
    </source>
</evidence>
<accession>A0A5S9R3W2</accession>
<dbReference type="Proteomes" id="UP000430146">
    <property type="component" value="Unassembled WGS sequence"/>
</dbReference>
<dbReference type="InterPro" id="IPR006015">
    <property type="entry name" value="Universal_stress_UspA"/>
</dbReference>
<dbReference type="PANTHER" id="PTHR46268:SF6">
    <property type="entry name" value="UNIVERSAL STRESS PROTEIN UP12"/>
    <property type="match status" value="1"/>
</dbReference>
<dbReference type="InterPro" id="IPR014729">
    <property type="entry name" value="Rossmann-like_a/b/a_fold"/>
</dbReference>
<evidence type="ECO:0000313" key="3">
    <source>
        <dbReference type="EMBL" id="CAA0128631.1"/>
    </source>
</evidence>
<dbReference type="RefSeq" id="WP_159233387.1">
    <property type="nucleotide sequence ID" value="NZ_CACSIP010000034.1"/>
</dbReference>
<evidence type="ECO:0000313" key="4">
    <source>
        <dbReference type="Proteomes" id="UP000430146"/>
    </source>
</evidence>
<dbReference type="EMBL" id="CACSIP010000034">
    <property type="protein sequence ID" value="CAA0128631.1"/>
    <property type="molecule type" value="Genomic_DNA"/>
</dbReference>
<dbReference type="AlphaFoldDB" id="A0A5S9R3W2"/>
<dbReference type="PRINTS" id="PR01438">
    <property type="entry name" value="UNVRSLSTRESS"/>
</dbReference>
<keyword evidence="4" id="KW-1185">Reference proteome</keyword>